<evidence type="ECO:0000313" key="2">
    <source>
        <dbReference type="EMBL" id="AAB35445.2"/>
    </source>
</evidence>
<gene>
    <name evidence="2" type="primary">E1</name>
</gene>
<name>Q86959_9PAPI</name>
<accession>Q86959</accession>
<dbReference type="EMBL" id="S80058">
    <property type="protein sequence ID" value="AAB35445.2"/>
    <property type="molecule type" value="Genomic_DNA"/>
</dbReference>
<proteinExistence type="predicted"/>
<feature type="non-terminal residue" evidence="2">
    <location>
        <position position="1"/>
    </location>
</feature>
<evidence type="ECO:0000256" key="1">
    <source>
        <dbReference type="SAM" id="MobiDB-lite"/>
    </source>
</evidence>
<reference evidence="2" key="1">
    <citation type="journal article" date="1995" name="J. Oral Pathol. Med.">
        <title>A polymerase chain reaction (PCR) investigation of oral verrucae which contain HPV types 2 and 57 by in situ hybridization.</title>
        <authorList>
            <person name="Padayachee A."/>
            <person name="Sanders C.M."/>
            <person name="Maitland N.J."/>
        </authorList>
    </citation>
    <scope>NUCLEOTIDE SEQUENCE</scope>
    <source>
        <strain evidence="2">L1</strain>
    </source>
</reference>
<sequence length="53" mass="5629">GPGCLCSCIEGGLGTRLDGISPRRVSELGKGRLFERRPPDRVYGTPQMVAATP</sequence>
<organism evidence="2">
    <name type="scientific">Human papillomavirus type 2</name>
    <dbReference type="NCBI Taxonomy" id="333751"/>
    <lineage>
        <taxon>Viruses</taxon>
        <taxon>Monodnaviria</taxon>
        <taxon>Shotokuvirae</taxon>
        <taxon>Cossaviricota</taxon>
        <taxon>Papovaviricetes</taxon>
        <taxon>Zurhausenvirales</taxon>
        <taxon>Papillomaviridae</taxon>
        <taxon>Firstpapillomavirinae</taxon>
        <taxon>Alphapapillomavirus</taxon>
        <taxon>Alphapapillomavirus 4</taxon>
    </lineage>
</organism>
<feature type="non-terminal residue" evidence="2">
    <location>
        <position position="53"/>
    </location>
</feature>
<feature type="compositionally biased region" description="Basic and acidic residues" evidence="1">
    <location>
        <begin position="30"/>
        <end position="40"/>
    </location>
</feature>
<feature type="region of interest" description="Disordered" evidence="1">
    <location>
        <begin position="30"/>
        <end position="53"/>
    </location>
</feature>
<protein>
    <submittedName>
        <fullName evidence="2">E1</fullName>
    </submittedName>
</protein>